<accession>A0A4Q5LN62</accession>
<dbReference type="InterPro" id="IPR036388">
    <property type="entry name" value="WH-like_DNA-bd_sf"/>
</dbReference>
<dbReference type="OrthoDB" id="1821976at2"/>
<evidence type="ECO:0000313" key="2">
    <source>
        <dbReference type="Proteomes" id="UP000293331"/>
    </source>
</evidence>
<evidence type="ECO:0000313" key="1">
    <source>
        <dbReference type="EMBL" id="RYU90702.1"/>
    </source>
</evidence>
<organism evidence="1 2">
    <name type="scientific">Mucilaginibacter terrigena</name>
    <dbReference type="NCBI Taxonomy" id="2492395"/>
    <lineage>
        <taxon>Bacteria</taxon>
        <taxon>Pseudomonadati</taxon>
        <taxon>Bacteroidota</taxon>
        <taxon>Sphingobacteriia</taxon>
        <taxon>Sphingobacteriales</taxon>
        <taxon>Sphingobacteriaceae</taxon>
        <taxon>Mucilaginibacter</taxon>
    </lineage>
</organism>
<proteinExistence type="predicted"/>
<sequence length="140" mass="16885">MKKTRNQEFENQWGQYEIGRVFFYAPAAIVEDQNLSFQARILFLIINSYCKNKGYCYAGIETLCKKMALKETMLKKYKKELKDNQIIKTSYKRDREHPSRIYIRFDTLMERYPKLPIRIPEGCRLSHKAEQRLRNARKHL</sequence>
<keyword evidence="2" id="KW-1185">Reference proteome</keyword>
<reference evidence="1 2" key="1">
    <citation type="submission" date="2019-02" db="EMBL/GenBank/DDBJ databases">
        <title>Bacterial novel species Mucilaginibacter sp. 17JY9-4 isolated from soil.</title>
        <authorList>
            <person name="Jung H.-Y."/>
        </authorList>
    </citation>
    <scope>NUCLEOTIDE SEQUENCE [LARGE SCALE GENOMIC DNA]</scope>
    <source>
        <strain evidence="1 2">17JY9-4</strain>
    </source>
</reference>
<protein>
    <submittedName>
        <fullName evidence="1">Helix-turn-helix domain-containing protein</fullName>
    </submittedName>
</protein>
<dbReference type="Pfam" id="PF13730">
    <property type="entry name" value="HTH_36"/>
    <property type="match status" value="1"/>
</dbReference>
<dbReference type="Gene3D" id="1.10.10.10">
    <property type="entry name" value="Winged helix-like DNA-binding domain superfamily/Winged helix DNA-binding domain"/>
    <property type="match status" value="1"/>
</dbReference>
<comment type="caution">
    <text evidence="1">The sequence shown here is derived from an EMBL/GenBank/DDBJ whole genome shotgun (WGS) entry which is preliminary data.</text>
</comment>
<dbReference type="EMBL" id="SEWG01000003">
    <property type="protein sequence ID" value="RYU90702.1"/>
    <property type="molecule type" value="Genomic_DNA"/>
</dbReference>
<dbReference type="Proteomes" id="UP000293331">
    <property type="component" value="Unassembled WGS sequence"/>
</dbReference>
<gene>
    <name evidence="1" type="ORF">EWM62_08630</name>
</gene>
<dbReference type="RefSeq" id="WP_129876253.1">
    <property type="nucleotide sequence ID" value="NZ_SEWG01000003.1"/>
</dbReference>
<dbReference type="AlphaFoldDB" id="A0A4Q5LN62"/>
<name>A0A4Q5LN62_9SPHI</name>